<sequence>MLYNSNKSAKNEFKQIYSPGHIPSERYTVLSGGKVSLPCDVVSPMIGDEVYLVLWYKGDIATPIYSFDARRGHVGQARHSSSDLLSRRAYFNTIPRPAVLEISPVGPEDEGEYRCRVDFRKAQTRNYQIAVKVLGKLDCIIHHANLDPYRHISVL</sequence>
<proteinExistence type="predicted"/>
<dbReference type="SMART" id="SM00409">
    <property type="entry name" value="IG"/>
    <property type="match status" value="1"/>
</dbReference>
<name>A0AAV4TTT4_9ARAC</name>
<gene>
    <name evidence="2" type="ORF">CDAR_105961</name>
</gene>
<dbReference type="EMBL" id="BPLQ01010101">
    <property type="protein sequence ID" value="GIY48377.1"/>
    <property type="molecule type" value="Genomic_DNA"/>
</dbReference>
<accession>A0AAV4TTT4</accession>
<dbReference type="SUPFAM" id="SSF48726">
    <property type="entry name" value="Immunoglobulin"/>
    <property type="match status" value="1"/>
</dbReference>
<feature type="domain" description="Ig-like" evidence="1">
    <location>
        <begin position="19"/>
        <end position="130"/>
    </location>
</feature>
<dbReference type="Proteomes" id="UP001054837">
    <property type="component" value="Unassembled WGS sequence"/>
</dbReference>
<protein>
    <recommendedName>
        <fullName evidence="1">Ig-like domain-containing protein</fullName>
    </recommendedName>
</protein>
<dbReference type="InterPro" id="IPR013783">
    <property type="entry name" value="Ig-like_fold"/>
</dbReference>
<evidence type="ECO:0000313" key="3">
    <source>
        <dbReference type="Proteomes" id="UP001054837"/>
    </source>
</evidence>
<dbReference type="PANTHER" id="PTHR23278:SF19">
    <property type="entry name" value="OBSCURIN"/>
    <property type="match status" value="1"/>
</dbReference>
<evidence type="ECO:0000259" key="1">
    <source>
        <dbReference type="PROSITE" id="PS50835"/>
    </source>
</evidence>
<dbReference type="InterPro" id="IPR007110">
    <property type="entry name" value="Ig-like_dom"/>
</dbReference>
<dbReference type="Gene3D" id="2.60.40.10">
    <property type="entry name" value="Immunoglobulins"/>
    <property type="match status" value="1"/>
</dbReference>
<dbReference type="InterPro" id="IPR013106">
    <property type="entry name" value="Ig_V-set"/>
</dbReference>
<keyword evidence="3" id="KW-1185">Reference proteome</keyword>
<dbReference type="Pfam" id="PF07686">
    <property type="entry name" value="V-set"/>
    <property type="match status" value="1"/>
</dbReference>
<organism evidence="2 3">
    <name type="scientific">Caerostris darwini</name>
    <dbReference type="NCBI Taxonomy" id="1538125"/>
    <lineage>
        <taxon>Eukaryota</taxon>
        <taxon>Metazoa</taxon>
        <taxon>Ecdysozoa</taxon>
        <taxon>Arthropoda</taxon>
        <taxon>Chelicerata</taxon>
        <taxon>Arachnida</taxon>
        <taxon>Araneae</taxon>
        <taxon>Araneomorphae</taxon>
        <taxon>Entelegynae</taxon>
        <taxon>Araneoidea</taxon>
        <taxon>Araneidae</taxon>
        <taxon>Caerostris</taxon>
    </lineage>
</organism>
<comment type="caution">
    <text evidence="2">The sequence shown here is derived from an EMBL/GenBank/DDBJ whole genome shotgun (WGS) entry which is preliminary data.</text>
</comment>
<dbReference type="PROSITE" id="PS50835">
    <property type="entry name" value="IG_LIKE"/>
    <property type="match status" value="1"/>
</dbReference>
<reference evidence="2 3" key="1">
    <citation type="submission" date="2021-06" db="EMBL/GenBank/DDBJ databases">
        <title>Caerostris darwini draft genome.</title>
        <authorList>
            <person name="Kono N."/>
            <person name="Arakawa K."/>
        </authorList>
    </citation>
    <scope>NUCLEOTIDE SEQUENCE [LARGE SCALE GENOMIC DNA]</scope>
</reference>
<evidence type="ECO:0000313" key="2">
    <source>
        <dbReference type="EMBL" id="GIY48377.1"/>
    </source>
</evidence>
<dbReference type="InterPro" id="IPR036179">
    <property type="entry name" value="Ig-like_dom_sf"/>
</dbReference>
<dbReference type="AlphaFoldDB" id="A0AAV4TTT4"/>
<dbReference type="PANTHER" id="PTHR23278">
    <property type="entry name" value="SIDESTEP PROTEIN"/>
    <property type="match status" value="1"/>
</dbReference>
<dbReference type="InterPro" id="IPR003599">
    <property type="entry name" value="Ig_sub"/>
</dbReference>